<reference evidence="3 4" key="1">
    <citation type="submission" date="2016-10" db="EMBL/GenBank/DDBJ databases">
        <authorList>
            <person name="de Groot N.N."/>
        </authorList>
    </citation>
    <scope>NUCLEOTIDE SEQUENCE [LARGE SCALE GENOMIC DNA]</scope>
    <source>
        <strain evidence="3 4">CGMCC 4.5739</strain>
    </source>
</reference>
<dbReference type="Proteomes" id="UP000199207">
    <property type="component" value="Unassembled WGS sequence"/>
</dbReference>
<evidence type="ECO:0000313" key="4">
    <source>
        <dbReference type="Proteomes" id="UP000199207"/>
    </source>
</evidence>
<protein>
    <submittedName>
        <fullName evidence="3">Glutaredoxin-like protein</fullName>
    </submittedName>
</protein>
<dbReference type="PANTHER" id="PTHR34227">
    <property type="entry name" value="CHAPERONE PROTEIN YCDY"/>
    <property type="match status" value="1"/>
</dbReference>
<dbReference type="Pfam" id="PF00462">
    <property type="entry name" value="Glutaredoxin"/>
    <property type="match status" value="1"/>
</dbReference>
<dbReference type="InterPro" id="IPR036411">
    <property type="entry name" value="TorD-like_sf"/>
</dbReference>
<dbReference type="RefSeq" id="WP_093839331.1">
    <property type="nucleotide sequence ID" value="NZ_FOLM01000007.1"/>
</dbReference>
<dbReference type="InterPro" id="IPR036249">
    <property type="entry name" value="Thioredoxin-like_sf"/>
</dbReference>
<proteinExistence type="predicted"/>
<dbReference type="AlphaFoldDB" id="A0A1I1N5Y7"/>
<dbReference type="OrthoDB" id="3539609at2"/>
<dbReference type="STRING" id="910347.SAMN05421773_107234"/>
<dbReference type="SUPFAM" id="SSF89155">
    <property type="entry name" value="TorD-like"/>
    <property type="match status" value="1"/>
</dbReference>
<dbReference type="Gene3D" id="3.40.30.10">
    <property type="entry name" value="Glutaredoxin"/>
    <property type="match status" value="1"/>
</dbReference>
<dbReference type="Gene3D" id="1.10.3480.10">
    <property type="entry name" value="TorD-like"/>
    <property type="match status" value="1"/>
</dbReference>
<accession>A0A1I1N5Y7</accession>
<keyword evidence="1" id="KW-0143">Chaperone</keyword>
<dbReference type="InterPro" id="IPR020945">
    <property type="entry name" value="DMSO/NO3_reduct_chaperone"/>
</dbReference>
<organism evidence="3 4">
    <name type="scientific">Streptomyces aidingensis</name>
    <dbReference type="NCBI Taxonomy" id="910347"/>
    <lineage>
        <taxon>Bacteria</taxon>
        <taxon>Bacillati</taxon>
        <taxon>Actinomycetota</taxon>
        <taxon>Actinomycetes</taxon>
        <taxon>Kitasatosporales</taxon>
        <taxon>Streptomycetaceae</taxon>
        <taxon>Streptomyces</taxon>
    </lineage>
</organism>
<keyword evidence="4" id="KW-1185">Reference proteome</keyword>
<dbReference type="InterPro" id="IPR002109">
    <property type="entry name" value="Glutaredoxin"/>
</dbReference>
<feature type="domain" description="Glutaredoxin" evidence="2">
    <location>
        <begin position="239"/>
        <end position="294"/>
    </location>
</feature>
<gene>
    <name evidence="3" type="ORF">SAMN05421773_107234</name>
</gene>
<evidence type="ECO:0000256" key="1">
    <source>
        <dbReference type="ARBA" id="ARBA00023186"/>
    </source>
</evidence>
<name>A0A1I1N5Y7_9ACTN</name>
<sequence>MADTAAHPHFPAPPAPAAAHVKAYTGLLRLAVRLFSREADTALYRQLLAADERFHAEEHPRFLDPALAREPEDAAVERLAEEYCRLFIGPGPAAPPYASAQQRQAKLGGPQARAMTAFLDRHRLRSLPQPGDAVLEPDHLAVQLALLAHLYGTCCGTATGGPPPAAAWAAAHELLHRHILTWTPAYLDRLAGTAIPPYRTIARLLRKVLTEAADWPGTTPPTATPRPHTPDEAHGAPMITVYTTPACGYCHRLKSRLNAEAIPFTEVSIEHDPDSAALVEKINNGNQVVPTVVFADGTAMTNPGIPKIKQHLARTA</sequence>
<evidence type="ECO:0000259" key="2">
    <source>
        <dbReference type="Pfam" id="PF00462"/>
    </source>
</evidence>
<dbReference type="SUPFAM" id="SSF52833">
    <property type="entry name" value="Thioredoxin-like"/>
    <property type="match status" value="1"/>
</dbReference>
<dbReference type="PROSITE" id="PS51354">
    <property type="entry name" value="GLUTAREDOXIN_2"/>
    <property type="match status" value="1"/>
</dbReference>
<dbReference type="PANTHER" id="PTHR34227:SF1">
    <property type="entry name" value="DIMETHYL SULFOXIDE REDUCTASE CHAPERONE-RELATED"/>
    <property type="match status" value="1"/>
</dbReference>
<dbReference type="Pfam" id="PF02613">
    <property type="entry name" value="Nitrate_red_del"/>
    <property type="match status" value="1"/>
</dbReference>
<dbReference type="EMBL" id="FOLM01000007">
    <property type="protein sequence ID" value="SFC92865.1"/>
    <property type="molecule type" value="Genomic_DNA"/>
</dbReference>
<dbReference type="CDD" id="cd02976">
    <property type="entry name" value="NrdH"/>
    <property type="match status" value="1"/>
</dbReference>
<dbReference type="InterPro" id="IPR050289">
    <property type="entry name" value="TorD/DmsD_chaperones"/>
</dbReference>
<evidence type="ECO:0000313" key="3">
    <source>
        <dbReference type="EMBL" id="SFC92865.1"/>
    </source>
</evidence>